<dbReference type="EMBL" id="JAWWNJ010000077">
    <property type="protein sequence ID" value="KAK7005988.1"/>
    <property type="molecule type" value="Genomic_DNA"/>
</dbReference>
<dbReference type="InterPro" id="IPR013083">
    <property type="entry name" value="Znf_RING/FYVE/PHD"/>
</dbReference>
<name>A0AAW0ABI8_9AGAR</name>
<sequence length="484" mass="53882">MEANTPTLDDLRVKSCFICLHEELAPDPSVAGRDKKSGTEWVHPCPKCALVAHDQCLIRWISSLPLKRHSKNRKRTGAGRPTIFVLDTFRCPHCRRPYELANPMPSPLHRLAMVFDALYMVFSSLVDLGCTAVGLGTLQTIPISFAIQARLMAVSGLFIHEVAFLESYLGPRMFNLLITSHPRDLLRSLFIVLPTIPFRLLLPGTLPKLIIPLYCSFPLILHGLSTLEGLPSPPLPSSFSPSPNPMTLTTPTTPMISTWPPSPTLIALLVPLLGPLYTRLRATLYTWILGAPPPPRTRRYLTQRAHALIRLAPPPPPPIPTDEDDPPPLVIADRIVQKDQASLTHDVIYTISALWLPRVFGDALVGLAGTSSYLTSFLGLRPAGVVAASRYWHPIPEWGRMGMKHRALGVARTVGGMLLGGSWVWADVDPVWWRYTLGYGIFILAKDALELYRLYLQHKEVRSRTVRNRDFAGVDVAELELVER</sequence>
<keyword evidence="4" id="KW-0472">Membrane</keyword>
<dbReference type="PANTHER" id="PTHR46283">
    <property type="entry name" value="E3 UBIQUITIN-PROTEIN LIGASE MARCH5"/>
    <property type="match status" value="1"/>
</dbReference>
<reference evidence="5 6" key="1">
    <citation type="journal article" date="2024" name="J Genomics">
        <title>Draft genome sequencing and assembly of Favolaschia claudopus CIRM-BRFM 2984 isolated from oak limbs.</title>
        <authorList>
            <person name="Navarro D."/>
            <person name="Drula E."/>
            <person name="Chaduli D."/>
            <person name="Cazenave R."/>
            <person name="Ahrendt S."/>
            <person name="Wang J."/>
            <person name="Lipzen A."/>
            <person name="Daum C."/>
            <person name="Barry K."/>
            <person name="Grigoriev I.V."/>
            <person name="Favel A."/>
            <person name="Rosso M.N."/>
            <person name="Martin F."/>
        </authorList>
    </citation>
    <scope>NUCLEOTIDE SEQUENCE [LARGE SCALE GENOMIC DNA]</scope>
    <source>
        <strain evidence="5 6">CIRM-BRFM 2984</strain>
    </source>
</reference>
<dbReference type="AlphaFoldDB" id="A0AAW0ABI8"/>
<gene>
    <name evidence="5" type="ORF">R3P38DRAFT_3404640</name>
</gene>
<evidence type="ECO:0000313" key="6">
    <source>
        <dbReference type="Proteomes" id="UP001362999"/>
    </source>
</evidence>
<comment type="caution">
    <text evidence="5">The sequence shown here is derived from an EMBL/GenBank/DDBJ whole genome shotgun (WGS) entry which is preliminary data.</text>
</comment>
<evidence type="ECO:0000313" key="5">
    <source>
        <dbReference type="EMBL" id="KAK7005988.1"/>
    </source>
</evidence>
<evidence type="ECO:0000256" key="4">
    <source>
        <dbReference type="ARBA" id="ARBA00023136"/>
    </source>
</evidence>
<comment type="subcellular location">
    <subcellularLocation>
        <location evidence="1">Membrane</location>
        <topology evidence="1">Multi-pass membrane protein</topology>
    </subcellularLocation>
</comment>
<dbReference type="SMART" id="SM01197">
    <property type="entry name" value="FANCL_C"/>
    <property type="match status" value="1"/>
</dbReference>
<evidence type="ECO:0000256" key="1">
    <source>
        <dbReference type="ARBA" id="ARBA00004141"/>
    </source>
</evidence>
<keyword evidence="6" id="KW-1185">Reference proteome</keyword>
<evidence type="ECO:0008006" key="7">
    <source>
        <dbReference type="Google" id="ProtNLM"/>
    </source>
</evidence>
<keyword evidence="3" id="KW-1133">Transmembrane helix</keyword>
<keyword evidence="2" id="KW-0812">Transmembrane</keyword>
<dbReference type="Gene3D" id="3.30.40.10">
    <property type="entry name" value="Zinc/RING finger domain, C3HC4 (zinc finger)"/>
    <property type="match status" value="1"/>
</dbReference>
<organism evidence="5 6">
    <name type="scientific">Favolaschia claudopus</name>
    <dbReference type="NCBI Taxonomy" id="2862362"/>
    <lineage>
        <taxon>Eukaryota</taxon>
        <taxon>Fungi</taxon>
        <taxon>Dikarya</taxon>
        <taxon>Basidiomycota</taxon>
        <taxon>Agaricomycotina</taxon>
        <taxon>Agaricomycetes</taxon>
        <taxon>Agaricomycetidae</taxon>
        <taxon>Agaricales</taxon>
        <taxon>Marasmiineae</taxon>
        <taxon>Mycenaceae</taxon>
        <taxon>Favolaschia</taxon>
    </lineage>
</organism>
<protein>
    <recommendedName>
        <fullName evidence="7">RING-CH-type domain-containing protein</fullName>
    </recommendedName>
</protein>
<evidence type="ECO:0000256" key="3">
    <source>
        <dbReference type="ARBA" id="ARBA00022989"/>
    </source>
</evidence>
<proteinExistence type="predicted"/>
<dbReference type="GO" id="GO:0016020">
    <property type="term" value="C:membrane"/>
    <property type="evidence" value="ECO:0007669"/>
    <property type="project" value="UniProtKB-SubCell"/>
</dbReference>
<evidence type="ECO:0000256" key="2">
    <source>
        <dbReference type="ARBA" id="ARBA00022692"/>
    </source>
</evidence>
<accession>A0AAW0ABI8</accession>
<dbReference type="Proteomes" id="UP001362999">
    <property type="component" value="Unassembled WGS sequence"/>
</dbReference>